<proteinExistence type="inferred from homology"/>
<dbReference type="InterPro" id="IPR038770">
    <property type="entry name" value="Na+/solute_symporter_sf"/>
</dbReference>
<dbReference type="GeneID" id="26098974"/>
<evidence type="ECO:0000256" key="3">
    <source>
        <dbReference type="ARBA" id="ARBA00022448"/>
    </source>
</evidence>
<gene>
    <name evidence="9" type="ORF">Pyrde_0637</name>
</gene>
<dbReference type="Proteomes" id="UP000058613">
    <property type="component" value="Chromosome"/>
</dbReference>
<comment type="subcellular location">
    <subcellularLocation>
        <location evidence="1">Cell membrane</location>
        <topology evidence="1">Multi-pass membrane protein</topology>
    </subcellularLocation>
</comment>
<feature type="transmembrane region" description="Helical" evidence="8">
    <location>
        <begin position="98"/>
        <end position="122"/>
    </location>
</feature>
<evidence type="ECO:0000256" key="2">
    <source>
        <dbReference type="ARBA" id="ARBA00010145"/>
    </source>
</evidence>
<feature type="transmembrane region" description="Helical" evidence="8">
    <location>
        <begin position="38"/>
        <end position="57"/>
    </location>
</feature>
<evidence type="ECO:0000313" key="10">
    <source>
        <dbReference type="Proteomes" id="UP000058613"/>
    </source>
</evidence>
<organism evidence="9 10">
    <name type="scientific">Pyrodictium delaneyi</name>
    <dbReference type="NCBI Taxonomy" id="1273541"/>
    <lineage>
        <taxon>Archaea</taxon>
        <taxon>Thermoproteota</taxon>
        <taxon>Thermoprotei</taxon>
        <taxon>Desulfurococcales</taxon>
        <taxon>Pyrodictiaceae</taxon>
        <taxon>Pyrodictium</taxon>
    </lineage>
</organism>
<dbReference type="GO" id="GO:0055085">
    <property type="term" value="P:transmembrane transport"/>
    <property type="evidence" value="ECO:0007669"/>
    <property type="project" value="InterPro"/>
</dbReference>
<evidence type="ECO:0008006" key="11">
    <source>
        <dbReference type="Google" id="ProtNLM"/>
    </source>
</evidence>
<sequence length="308" mass="32629">MSDALASDAVARIIVALILFIAGFVTGRKRMANNLSKAISKLLLWFSIPFILLYKVYTVDPTTALKYTMLVMVSALGSLITAAVVVPRLLRSLPAPSIGAAILAAGIHNSAFLPIPLMLILYGDAGPAALYSAILNVIIVIVVPVIVGMYSEKVVGGSTARRIVNSLARFPPFYALLAGILLRVLWPSETLYTLLEVAGRAAAESTLSSFYLVGTTLALAGLAVDRPVLVVAAWRFLVEPLLTIAASIILGLEGIWLAGALIEACMPPATMNIVFAISYGLDEKLVARAIGFTMPLSIIAAILVRLIV</sequence>
<name>A0A0P0N2T6_9CREN</name>
<dbReference type="Gene3D" id="1.20.1530.20">
    <property type="match status" value="1"/>
</dbReference>
<dbReference type="AlphaFoldDB" id="A0A0P0N2T6"/>
<feature type="transmembrane region" description="Helical" evidence="8">
    <location>
        <begin position="128"/>
        <end position="147"/>
    </location>
</feature>
<feature type="transmembrane region" description="Helical" evidence="8">
    <location>
        <begin position="236"/>
        <end position="262"/>
    </location>
</feature>
<accession>A0A0P0N2T6</accession>
<keyword evidence="4" id="KW-1003">Cell membrane</keyword>
<feature type="transmembrane region" description="Helical" evidence="8">
    <location>
        <begin position="285"/>
        <end position="307"/>
    </location>
</feature>
<dbReference type="RefSeq" id="WP_055408154.1">
    <property type="nucleotide sequence ID" value="NZ_CP013011.1"/>
</dbReference>
<dbReference type="PANTHER" id="PTHR36838:SF3">
    <property type="entry name" value="TRANSPORTER AUXIN EFFLUX CARRIER EC FAMILY"/>
    <property type="match status" value="1"/>
</dbReference>
<feature type="transmembrane region" description="Helical" evidence="8">
    <location>
        <begin position="167"/>
        <end position="186"/>
    </location>
</feature>
<comment type="similarity">
    <text evidence="2">Belongs to the auxin efflux carrier (TC 2.A.69) family.</text>
</comment>
<dbReference type="GO" id="GO:0005886">
    <property type="term" value="C:plasma membrane"/>
    <property type="evidence" value="ECO:0007669"/>
    <property type="project" value="UniProtKB-SubCell"/>
</dbReference>
<reference evidence="9 10" key="1">
    <citation type="submission" date="2015-10" db="EMBL/GenBank/DDBJ databases">
        <title>Complete genome sequence of hyperthermophilic archaeon Pyrodictium delaneyi Su06.</title>
        <authorList>
            <person name="Jung J.-H."/>
            <person name="Lin J."/>
            <person name="Holden J.F."/>
            <person name="Park C.-S."/>
        </authorList>
    </citation>
    <scope>NUCLEOTIDE SEQUENCE [LARGE SCALE GENOMIC DNA]</scope>
    <source>
        <strain evidence="9 10">Su06</strain>
    </source>
</reference>
<protein>
    <recommendedName>
        <fullName evidence="11">Permease</fullName>
    </recommendedName>
</protein>
<dbReference type="KEGG" id="pdl:Pyrde_0637"/>
<keyword evidence="6 8" id="KW-1133">Transmembrane helix</keyword>
<evidence type="ECO:0000313" key="9">
    <source>
        <dbReference type="EMBL" id="ALL00687.1"/>
    </source>
</evidence>
<evidence type="ECO:0000256" key="4">
    <source>
        <dbReference type="ARBA" id="ARBA00022475"/>
    </source>
</evidence>
<dbReference type="EMBL" id="CP013011">
    <property type="protein sequence ID" value="ALL00687.1"/>
    <property type="molecule type" value="Genomic_DNA"/>
</dbReference>
<dbReference type="InterPro" id="IPR004776">
    <property type="entry name" value="Mem_transp_PIN-like"/>
</dbReference>
<keyword evidence="5 8" id="KW-0812">Transmembrane</keyword>
<evidence type="ECO:0000256" key="5">
    <source>
        <dbReference type="ARBA" id="ARBA00022692"/>
    </source>
</evidence>
<evidence type="ECO:0000256" key="6">
    <source>
        <dbReference type="ARBA" id="ARBA00022989"/>
    </source>
</evidence>
<feature type="transmembrane region" description="Helical" evidence="8">
    <location>
        <begin position="69"/>
        <end position="86"/>
    </location>
</feature>
<dbReference type="Pfam" id="PF03547">
    <property type="entry name" value="Mem_trans"/>
    <property type="match status" value="1"/>
</dbReference>
<keyword evidence="7 8" id="KW-0472">Membrane</keyword>
<keyword evidence="3" id="KW-0813">Transport</keyword>
<feature type="transmembrane region" description="Helical" evidence="8">
    <location>
        <begin position="206"/>
        <end position="224"/>
    </location>
</feature>
<evidence type="ECO:0000256" key="7">
    <source>
        <dbReference type="ARBA" id="ARBA00023136"/>
    </source>
</evidence>
<evidence type="ECO:0000256" key="8">
    <source>
        <dbReference type="SAM" id="Phobius"/>
    </source>
</evidence>
<evidence type="ECO:0000256" key="1">
    <source>
        <dbReference type="ARBA" id="ARBA00004651"/>
    </source>
</evidence>
<feature type="transmembrane region" description="Helical" evidence="8">
    <location>
        <begin position="6"/>
        <end position="26"/>
    </location>
</feature>
<dbReference type="STRING" id="1273541.Pyrde_0637"/>
<dbReference type="PANTHER" id="PTHR36838">
    <property type="entry name" value="AUXIN EFFLUX CARRIER FAMILY PROTEIN"/>
    <property type="match status" value="1"/>
</dbReference>
<dbReference type="OrthoDB" id="147743at2157"/>